<evidence type="ECO:0000256" key="6">
    <source>
        <dbReference type="ARBA" id="ARBA00022490"/>
    </source>
</evidence>
<feature type="binding site" evidence="21">
    <location>
        <position position="361"/>
    </location>
    <ligand>
        <name>Mg(2+)</name>
        <dbReference type="ChEBI" id="CHEBI:18420"/>
    </ligand>
</feature>
<feature type="domain" description="RIO kinase" evidence="23">
    <location>
        <begin position="171"/>
        <end position="407"/>
    </location>
</feature>
<feature type="compositionally biased region" description="Basic and acidic residues" evidence="22">
    <location>
        <begin position="561"/>
        <end position="584"/>
    </location>
</feature>
<dbReference type="SUPFAM" id="SSF56112">
    <property type="entry name" value="Protein kinase-like (PK-like)"/>
    <property type="match status" value="1"/>
</dbReference>
<dbReference type="InterPro" id="IPR018935">
    <property type="entry name" value="RIO_kinase_CS"/>
</dbReference>
<evidence type="ECO:0000256" key="11">
    <source>
        <dbReference type="ARBA" id="ARBA00022741"/>
    </source>
</evidence>
<dbReference type="PROSITE" id="PS01245">
    <property type="entry name" value="RIO1"/>
    <property type="match status" value="1"/>
</dbReference>
<comment type="similarity">
    <text evidence="3 18">Belongs to the protein kinase superfamily. RIO-type Ser/Thr kinase family.</text>
</comment>
<evidence type="ECO:0000256" key="17">
    <source>
        <dbReference type="ARBA" id="ARBA00048679"/>
    </source>
</evidence>
<dbReference type="InterPro" id="IPR000687">
    <property type="entry name" value="RIO_kinase"/>
</dbReference>
<dbReference type="GO" id="GO:0004674">
    <property type="term" value="F:protein serine/threonine kinase activity"/>
    <property type="evidence" value="ECO:0007669"/>
    <property type="project" value="UniProtKB-KW"/>
</dbReference>
<evidence type="ECO:0000256" key="18">
    <source>
        <dbReference type="PIRNR" id="PIRNR038147"/>
    </source>
</evidence>
<reference evidence="24 25" key="1">
    <citation type="submission" date="2014-04" db="EMBL/GenBank/DDBJ databases">
        <authorList>
            <consortium name="DOE Joint Genome Institute"/>
            <person name="Kuo A."/>
            <person name="Kohler A."/>
            <person name="Nagy L.G."/>
            <person name="Floudas D."/>
            <person name="Copeland A."/>
            <person name="Barry K.W."/>
            <person name="Cichocki N."/>
            <person name="Veneault-Fourrey C."/>
            <person name="LaButti K."/>
            <person name="Lindquist E.A."/>
            <person name="Lipzen A."/>
            <person name="Lundell T."/>
            <person name="Morin E."/>
            <person name="Murat C."/>
            <person name="Sun H."/>
            <person name="Tunlid A."/>
            <person name="Henrissat B."/>
            <person name="Grigoriev I.V."/>
            <person name="Hibbett D.S."/>
            <person name="Martin F."/>
            <person name="Nordberg H.P."/>
            <person name="Cantor M.N."/>
            <person name="Hua S.X."/>
        </authorList>
    </citation>
    <scope>NUCLEOTIDE SEQUENCE [LARGE SCALE GENOMIC DNA]</scope>
    <source>
        <strain evidence="24 25">LaAM-08-1</strain>
    </source>
</reference>
<feature type="binding site" evidence="20">
    <location>
        <position position="297"/>
    </location>
    <ligand>
        <name>ATP</name>
        <dbReference type="ChEBI" id="CHEBI:30616"/>
    </ligand>
</feature>
<sequence length="592" mass="66457">MATLINVPIDEGQFDDPPRPGQLYVDTYDPEEDVNALDWPDSPFEDVDDDLDDTYDENRVEDEDWEMAERDFTKQYNRLKQHVAVRAGNAQGISSALNQSSTVAALPAVNHPRTTIPLSAPSNRSNGKDKTIDQLASLAKYSSRIAKIEVPYIMGVGINRKGPSAHANLKDKSDRATNEQVLDPRTRLILFKMIGRGLLHEVNGCVSTGKEANVYHAVTADSSHLALKIYKTSILIFKDRAKYVTGEYRFRRGYSRNPRKMVRLWAEKEMRNLKRLAAAGIKCPDPLEVRENVLVMTFVGSKEGWASPRLKDAELPPASCAALYRQLVLIVRRMFHECKLVHADLSEYNILLHEENLWIIDVSQSVEHDHPSAFDFLKSDIKNVEDFFGRLGVRCLGLRRCFEFVTRDKHSEDAGQEEAVLETWLGEEGLGEIDEEEGNLAIPTSERAEDAAHEDSVFLRSFIPRTLNDVYDPERDVAKLSRGEGSGLIYADTIGVVGPEGDDSRQGLVQKRRPRVKFQDQAVELSGSNTMANSKDIDVELGEGSGQESVDDSDSDDEVEEAKKEGFVDRTPRGHRHEDRDAKKVSLTTSRS</sequence>
<proteinExistence type="inferred from homology"/>
<dbReference type="STRING" id="1095629.A0A0C9X6V2"/>
<evidence type="ECO:0000313" key="24">
    <source>
        <dbReference type="EMBL" id="KIK07920.1"/>
    </source>
</evidence>
<dbReference type="InterPro" id="IPR008266">
    <property type="entry name" value="Tyr_kinase_AS"/>
</dbReference>
<feature type="compositionally biased region" description="Acidic residues" evidence="22">
    <location>
        <begin position="43"/>
        <end position="54"/>
    </location>
</feature>
<evidence type="ECO:0000256" key="2">
    <source>
        <dbReference type="ARBA" id="ARBA00004496"/>
    </source>
</evidence>
<keyword evidence="9 18" id="KW-0808">Transferase</keyword>
<feature type="active site" description="Proton acceptor" evidence="19">
    <location>
        <position position="344"/>
    </location>
</feature>
<feature type="active site" description="4-aspartylphosphate intermediate" evidence="19">
    <location>
        <position position="361"/>
    </location>
</feature>
<evidence type="ECO:0000256" key="22">
    <source>
        <dbReference type="SAM" id="MobiDB-lite"/>
    </source>
</evidence>
<evidence type="ECO:0000256" key="15">
    <source>
        <dbReference type="ARBA" id="ARBA00022842"/>
    </source>
</evidence>
<evidence type="ECO:0000256" key="14">
    <source>
        <dbReference type="ARBA" id="ARBA00022840"/>
    </source>
</evidence>
<dbReference type="InterPro" id="IPR017407">
    <property type="entry name" value="Ser/Thr_kinase_Rio1"/>
</dbReference>
<evidence type="ECO:0000256" key="5">
    <source>
        <dbReference type="ARBA" id="ARBA00016038"/>
    </source>
</evidence>
<keyword evidence="12 18" id="KW-0418">Kinase</keyword>
<dbReference type="Pfam" id="PF01163">
    <property type="entry name" value="RIO1"/>
    <property type="match status" value="1"/>
</dbReference>
<feature type="binding site" evidence="21">
    <location>
        <position position="349"/>
    </location>
    <ligand>
        <name>Mg(2+)</name>
        <dbReference type="ChEBI" id="CHEBI:18420"/>
    </ligand>
</feature>
<evidence type="ECO:0000256" key="7">
    <source>
        <dbReference type="ARBA" id="ARBA00022517"/>
    </source>
</evidence>
<dbReference type="Gene3D" id="3.30.200.20">
    <property type="entry name" value="Phosphorylase Kinase, domain 1"/>
    <property type="match status" value="1"/>
</dbReference>
<dbReference type="OrthoDB" id="205248at2759"/>
<evidence type="ECO:0000256" key="1">
    <source>
        <dbReference type="ARBA" id="ARBA00001946"/>
    </source>
</evidence>
<keyword evidence="10" id="KW-0479">Metal-binding</keyword>
<evidence type="ECO:0000256" key="9">
    <source>
        <dbReference type="ARBA" id="ARBA00022679"/>
    </source>
</evidence>
<dbReference type="EMBL" id="KN838544">
    <property type="protein sequence ID" value="KIK07920.1"/>
    <property type="molecule type" value="Genomic_DNA"/>
</dbReference>
<keyword evidence="11 18" id="KW-0547">Nucleotide-binding</keyword>
<comment type="subcellular location">
    <subcellularLocation>
        <location evidence="2">Cytoplasm</location>
    </subcellularLocation>
</comment>
<dbReference type="Gene3D" id="1.10.510.10">
    <property type="entry name" value="Transferase(Phosphotransferase) domain 1"/>
    <property type="match status" value="1"/>
</dbReference>
<dbReference type="GO" id="GO:0016787">
    <property type="term" value="F:hydrolase activity"/>
    <property type="evidence" value="ECO:0007669"/>
    <property type="project" value="UniProtKB-KW"/>
</dbReference>
<keyword evidence="8 18" id="KW-0723">Serine/threonine-protein kinase</keyword>
<evidence type="ECO:0000256" key="21">
    <source>
        <dbReference type="PIRSR" id="PIRSR038147-3"/>
    </source>
</evidence>
<dbReference type="FunFam" id="3.30.200.20:FF:000148">
    <property type="entry name" value="Serine/threonine-protein kinase RIO1"/>
    <property type="match status" value="1"/>
</dbReference>
<dbReference type="GO" id="GO:0106310">
    <property type="term" value="F:protein serine kinase activity"/>
    <property type="evidence" value="ECO:0007669"/>
    <property type="project" value="RHEA"/>
</dbReference>
<evidence type="ECO:0000256" key="12">
    <source>
        <dbReference type="ARBA" id="ARBA00022777"/>
    </source>
</evidence>
<comment type="cofactor">
    <cofactor evidence="1 21">
        <name>Mg(2+)</name>
        <dbReference type="ChEBI" id="CHEBI:18420"/>
    </cofactor>
</comment>
<evidence type="ECO:0000256" key="13">
    <source>
        <dbReference type="ARBA" id="ARBA00022801"/>
    </source>
</evidence>
<accession>A0A0C9X6V2</accession>
<feature type="region of interest" description="Disordered" evidence="22">
    <location>
        <begin position="523"/>
        <end position="592"/>
    </location>
</feature>
<evidence type="ECO:0000259" key="23">
    <source>
        <dbReference type="SMART" id="SM00090"/>
    </source>
</evidence>
<gene>
    <name evidence="24" type="ORF">K443DRAFT_119288</name>
</gene>
<dbReference type="SMART" id="SM00090">
    <property type="entry name" value="RIO"/>
    <property type="match status" value="1"/>
</dbReference>
<feature type="binding site" evidence="20">
    <location>
        <position position="228"/>
    </location>
    <ligand>
        <name>ATP</name>
        <dbReference type="ChEBI" id="CHEBI:30616"/>
    </ligand>
</feature>
<evidence type="ECO:0000256" key="20">
    <source>
        <dbReference type="PIRSR" id="PIRSR038147-2"/>
    </source>
</evidence>
<feature type="region of interest" description="Disordered" evidence="22">
    <location>
        <begin position="496"/>
        <end position="515"/>
    </location>
</feature>
<evidence type="ECO:0000256" key="10">
    <source>
        <dbReference type="ARBA" id="ARBA00022723"/>
    </source>
</evidence>
<feature type="region of interest" description="Disordered" evidence="22">
    <location>
        <begin position="33"/>
        <end position="54"/>
    </location>
</feature>
<comment type="catalytic activity">
    <reaction evidence="16 18">
        <text>L-threonyl-[protein] + ATP = O-phospho-L-threonyl-[protein] + ADP + H(+)</text>
        <dbReference type="Rhea" id="RHEA:46608"/>
        <dbReference type="Rhea" id="RHEA-COMP:11060"/>
        <dbReference type="Rhea" id="RHEA-COMP:11605"/>
        <dbReference type="ChEBI" id="CHEBI:15378"/>
        <dbReference type="ChEBI" id="CHEBI:30013"/>
        <dbReference type="ChEBI" id="CHEBI:30616"/>
        <dbReference type="ChEBI" id="CHEBI:61977"/>
        <dbReference type="ChEBI" id="CHEBI:456216"/>
        <dbReference type="EC" id="2.7.11.1"/>
    </reaction>
</comment>
<dbReference type="PIRSF" id="PIRSF038147">
    <property type="entry name" value="Ser/Thr_PK_RIO1"/>
    <property type="match status" value="1"/>
</dbReference>
<evidence type="ECO:0000313" key="25">
    <source>
        <dbReference type="Proteomes" id="UP000054477"/>
    </source>
</evidence>
<evidence type="ECO:0000256" key="16">
    <source>
        <dbReference type="ARBA" id="ARBA00047899"/>
    </source>
</evidence>
<name>A0A0C9X6V2_9AGAR</name>
<dbReference type="InterPro" id="IPR051272">
    <property type="entry name" value="RIO-type_Ser/Thr_kinase"/>
</dbReference>
<dbReference type="PANTHER" id="PTHR45723">
    <property type="entry name" value="SERINE/THREONINE-PROTEIN KINASE RIO1"/>
    <property type="match status" value="1"/>
</dbReference>
<keyword evidence="14 18" id="KW-0067">ATP-binding</keyword>
<dbReference type="Proteomes" id="UP000054477">
    <property type="component" value="Unassembled WGS sequence"/>
</dbReference>
<dbReference type="EC" id="2.7.11.1" evidence="4 18"/>
<dbReference type="GO" id="GO:0005737">
    <property type="term" value="C:cytoplasm"/>
    <property type="evidence" value="ECO:0007669"/>
    <property type="project" value="UniProtKB-SubCell"/>
</dbReference>
<keyword evidence="13" id="KW-0378">Hydrolase</keyword>
<dbReference type="InterPro" id="IPR011009">
    <property type="entry name" value="Kinase-like_dom_sf"/>
</dbReference>
<reference evidence="25" key="2">
    <citation type="submission" date="2015-01" db="EMBL/GenBank/DDBJ databases">
        <title>Evolutionary Origins and Diversification of the Mycorrhizal Mutualists.</title>
        <authorList>
            <consortium name="DOE Joint Genome Institute"/>
            <consortium name="Mycorrhizal Genomics Consortium"/>
            <person name="Kohler A."/>
            <person name="Kuo A."/>
            <person name="Nagy L.G."/>
            <person name="Floudas D."/>
            <person name="Copeland A."/>
            <person name="Barry K.W."/>
            <person name="Cichocki N."/>
            <person name="Veneault-Fourrey C."/>
            <person name="LaButti K."/>
            <person name="Lindquist E.A."/>
            <person name="Lipzen A."/>
            <person name="Lundell T."/>
            <person name="Morin E."/>
            <person name="Murat C."/>
            <person name="Riley R."/>
            <person name="Ohm R."/>
            <person name="Sun H."/>
            <person name="Tunlid A."/>
            <person name="Henrissat B."/>
            <person name="Grigoriev I.V."/>
            <person name="Hibbett D.S."/>
            <person name="Martin F."/>
        </authorList>
    </citation>
    <scope>NUCLEOTIDE SEQUENCE [LARGE SCALE GENOMIC DNA]</scope>
    <source>
        <strain evidence="25">LaAM-08-1</strain>
    </source>
</reference>
<keyword evidence="7" id="KW-0690">Ribosome biogenesis</keyword>
<keyword evidence="25" id="KW-1185">Reference proteome</keyword>
<evidence type="ECO:0000256" key="4">
    <source>
        <dbReference type="ARBA" id="ARBA00012513"/>
    </source>
</evidence>
<evidence type="ECO:0000256" key="19">
    <source>
        <dbReference type="PIRSR" id="PIRSR038147-1"/>
    </source>
</evidence>
<organism evidence="24 25">
    <name type="scientific">Laccaria amethystina LaAM-08-1</name>
    <dbReference type="NCBI Taxonomy" id="1095629"/>
    <lineage>
        <taxon>Eukaryota</taxon>
        <taxon>Fungi</taxon>
        <taxon>Dikarya</taxon>
        <taxon>Basidiomycota</taxon>
        <taxon>Agaricomycotina</taxon>
        <taxon>Agaricomycetes</taxon>
        <taxon>Agaricomycetidae</taxon>
        <taxon>Agaricales</taxon>
        <taxon>Agaricineae</taxon>
        <taxon>Hydnangiaceae</taxon>
        <taxon>Laccaria</taxon>
    </lineage>
</organism>
<feature type="compositionally biased region" description="Acidic residues" evidence="22">
    <location>
        <begin position="549"/>
        <end position="560"/>
    </location>
</feature>
<evidence type="ECO:0000256" key="8">
    <source>
        <dbReference type="ARBA" id="ARBA00022527"/>
    </source>
</evidence>
<dbReference type="GO" id="GO:0046872">
    <property type="term" value="F:metal ion binding"/>
    <property type="evidence" value="ECO:0007669"/>
    <property type="project" value="UniProtKB-KW"/>
</dbReference>
<dbReference type="CDD" id="cd05147">
    <property type="entry name" value="RIO1_euk"/>
    <property type="match status" value="1"/>
</dbReference>
<keyword evidence="15" id="KW-0460">Magnesium</keyword>
<keyword evidence="6" id="KW-0963">Cytoplasm</keyword>
<dbReference type="GO" id="GO:0042254">
    <property type="term" value="P:ribosome biogenesis"/>
    <property type="evidence" value="ECO:0007669"/>
    <property type="project" value="UniProtKB-KW"/>
</dbReference>
<dbReference type="PROSITE" id="PS00109">
    <property type="entry name" value="PROTEIN_KINASE_TYR"/>
    <property type="match status" value="1"/>
</dbReference>
<dbReference type="HOGENOM" id="CLU_018693_4_0_1"/>
<dbReference type="InterPro" id="IPR018934">
    <property type="entry name" value="RIO_dom"/>
</dbReference>
<protein>
    <recommendedName>
        <fullName evidence="5 18">Serine/threonine-protein kinase RIO1</fullName>
        <ecNumber evidence="4 18">2.7.11.1</ecNumber>
    </recommendedName>
</protein>
<dbReference type="AlphaFoldDB" id="A0A0C9X6V2"/>
<evidence type="ECO:0000256" key="3">
    <source>
        <dbReference type="ARBA" id="ARBA00009196"/>
    </source>
</evidence>
<comment type="catalytic activity">
    <reaction evidence="17 18">
        <text>L-seryl-[protein] + ATP = O-phospho-L-seryl-[protein] + ADP + H(+)</text>
        <dbReference type="Rhea" id="RHEA:17989"/>
        <dbReference type="Rhea" id="RHEA-COMP:9863"/>
        <dbReference type="Rhea" id="RHEA-COMP:11604"/>
        <dbReference type="ChEBI" id="CHEBI:15378"/>
        <dbReference type="ChEBI" id="CHEBI:29999"/>
        <dbReference type="ChEBI" id="CHEBI:30616"/>
        <dbReference type="ChEBI" id="CHEBI:83421"/>
        <dbReference type="ChEBI" id="CHEBI:456216"/>
        <dbReference type="EC" id="2.7.11.1"/>
    </reaction>
</comment>
<feature type="region of interest" description="Disordered" evidence="22">
    <location>
        <begin position="1"/>
        <end position="20"/>
    </location>
</feature>
<dbReference type="GO" id="GO:0005524">
    <property type="term" value="F:ATP binding"/>
    <property type="evidence" value="ECO:0007669"/>
    <property type="project" value="UniProtKB-KW"/>
</dbReference>